<gene>
    <name evidence="1" type="ORF">AYI68_g4172</name>
</gene>
<accession>A0A1R0GXV6</accession>
<dbReference type="Proteomes" id="UP000187455">
    <property type="component" value="Unassembled WGS sequence"/>
</dbReference>
<dbReference type="AlphaFoldDB" id="A0A1R0GXV6"/>
<protein>
    <submittedName>
        <fullName evidence="1">Uncharacterized protein</fullName>
    </submittedName>
</protein>
<evidence type="ECO:0000313" key="1">
    <source>
        <dbReference type="EMBL" id="OLY81719.1"/>
    </source>
</evidence>
<evidence type="ECO:0000313" key="2">
    <source>
        <dbReference type="Proteomes" id="UP000187455"/>
    </source>
</evidence>
<keyword evidence="2" id="KW-1185">Reference proteome</keyword>
<comment type="caution">
    <text evidence="1">The sequence shown here is derived from an EMBL/GenBank/DDBJ whole genome shotgun (WGS) entry which is preliminary data.</text>
</comment>
<organism evidence="1 2">
    <name type="scientific">Smittium mucronatum</name>
    <dbReference type="NCBI Taxonomy" id="133383"/>
    <lineage>
        <taxon>Eukaryota</taxon>
        <taxon>Fungi</taxon>
        <taxon>Fungi incertae sedis</taxon>
        <taxon>Zoopagomycota</taxon>
        <taxon>Kickxellomycotina</taxon>
        <taxon>Harpellomycetes</taxon>
        <taxon>Harpellales</taxon>
        <taxon>Legeriomycetaceae</taxon>
        <taxon>Smittium</taxon>
    </lineage>
</organism>
<reference evidence="1 2" key="1">
    <citation type="journal article" date="2016" name="Mol. Biol. Evol.">
        <title>Genome-Wide Survey of Gut Fungi (Harpellales) Reveals the First Horizontally Transferred Ubiquitin Gene from a Mosquito Host.</title>
        <authorList>
            <person name="Wang Y."/>
            <person name="White M.M."/>
            <person name="Kvist S."/>
            <person name="Moncalvo J.M."/>
        </authorList>
    </citation>
    <scope>NUCLEOTIDE SEQUENCE [LARGE SCALE GENOMIC DNA]</scope>
    <source>
        <strain evidence="1 2">ALG-7-W6</strain>
    </source>
</reference>
<dbReference type="EMBL" id="LSSL01002224">
    <property type="protein sequence ID" value="OLY81719.1"/>
    <property type="molecule type" value="Genomic_DNA"/>
</dbReference>
<name>A0A1R0GXV6_9FUNG</name>
<sequence>MLLNSIRSIESELPLFSENRNPISDSLKIYEYPPKLEIKITDAQKSRHLETLNSPGIENTSNVGNKHSVTKNRHRFSMGSEDIRRFGLEESFQRSFRGEPDNSEDPGSIDTIDDILDLIWPSESTKSRTSTFSECLSPSSTIKDSHRFSFGAYYSTKSSPCYEIKKSTSMNNLVGGHFGASDQEIVKKTKSNFEFGSDTPQETEISPSMEYNIYSQTNSKVSLSDPSTPTDGNEGQFFGPAYTLKDPISATLYEFNRKIMETPVSESVIGRQFPVLPKCLLSPVISKTYGHPIQREDRIKMIRGLAERAIARHKIQQSIYSK</sequence>
<proteinExistence type="predicted"/>